<accession>A0AAW1DCJ7</accession>
<keyword evidence="2" id="KW-1185">Reference proteome</keyword>
<dbReference type="AlphaFoldDB" id="A0AAW1DCJ7"/>
<dbReference type="Proteomes" id="UP001461498">
    <property type="component" value="Unassembled WGS sequence"/>
</dbReference>
<organism evidence="1 2">
    <name type="scientific">Rhynocoris fuscipes</name>
    <dbReference type="NCBI Taxonomy" id="488301"/>
    <lineage>
        <taxon>Eukaryota</taxon>
        <taxon>Metazoa</taxon>
        <taxon>Ecdysozoa</taxon>
        <taxon>Arthropoda</taxon>
        <taxon>Hexapoda</taxon>
        <taxon>Insecta</taxon>
        <taxon>Pterygota</taxon>
        <taxon>Neoptera</taxon>
        <taxon>Paraneoptera</taxon>
        <taxon>Hemiptera</taxon>
        <taxon>Heteroptera</taxon>
        <taxon>Panheteroptera</taxon>
        <taxon>Cimicomorpha</taxon>
        <taxon>Reduviidae</taxon>
        <taxon>Harpactorinae</taxon>
        <taxon>Harpactorini</taxon>
        <taxon>Rhynocoris</taxon>
    </lineage>
</organism>
<dbReference type="EMBL" id="JAPXFL010000003">
    <property type="protein sequence ID" value="KAK9508516.1"/>
    <property type="molecule type" value="Genomic_DNA"/>
</dbReference>
<evidence type="ECO:0000313" key="2">
    <source>
        <dbReference type="Proteomes" id="UP001461498"/>
    </source>
</evidence>
<proteinExistence type="predicted"/>
<comment type="caution">
    <text evidence="1">The sequence shown here is derived from an EMBL/GenBank/DDBJ whole genome shotgun (WGS) entry which is preliminary data.</text>
</comment>
<evidence type="ECO:0000313" key="1">
    <source>
        <dbReference type="EMBL" id="KAK9508516.1"/>
    </source>
</evidence>
<name>A0AAW1DCJ7_9HEMI</name>
<sequence length="107" mass="12480">MMASLREEFRWYHPEIKTTSVHPFFIAPPASSVEHWDKQSRLPDVTAPYVAEMTVKGIKEERQTVTVPSHLYFLLWLIKILPSPAGEMWRDMFYAKINSLDNKVKSS</sequence>
<reference evidence="1 2" key="1">
    <citation type="submission" date="2022-12" db="EMBL/GenBank/DDBJ databases">
        <title>Chromosome-level genome assembly of true bugs.</title>
        <authorList>
            <person name="Ma L."/>
            <person name="Li H."/>
        </authorList>
    </citation>
    <scope>NUCLEOTIDE SEQUENCE [LARGE SCALE GENOMIC DNA]</scope>
    <source>
        <strain evidence="1">Lab_2022b</strain>
    </source>
</reference>
<gene>
    <name evidence="1" type="ORF">O3M35_006056</name>
</gene>
<protein>
    <submittedName>
        <fullName evidence="1">Uncharacterized protein</fullName>
    </submittedName>
</protein>
<dbReference type="Gene3D" id="3.40.50.720">
    <property type="entry name" value="NAD(P)-binding Rossmann-like Domain"/>
    <property type="match status" value="1"/>
</dbReference>